<feature type="compositionally biased region" description="Low complexity" evidence="1">
    <location>
        <begin position="346"/>
        <end position="406"/>
    </location>
</feature>
<gene>
    <name evidence="3" type="ORF">MOV92_13545</name>
</gene>
<protein>
    <recommendedName>
        <fullName evidence="5">Transmembrane repetitive protein</fullName>
    </recommendedName>
</protein>
<dbReference type="Proteomes" id="UP000829194">
    <property type="component" value="Chromosome"/>
</dbReference>
<evidence type="ECO:0008006" key="5">
    <source>
        <dbReference type="Google" id="ProtNLM"/>
    </source>
</evidence>
<evidence type="ECO:0000256" key="1">
    <source>
        <dbReference type="SAM" id="MobiDB-lite"/>
    </source>
</evidence>
<organism evidence="3 4">
    <name type="scientific">Lysobacter gummosus</name>
    <dbReference type="NCBI Taxonomy" id="262324"/>
    <lineage>
        <taxon>Bacteria</taxon>
        <taxon>Pseudomonadati</taxon>
        <taxon>Pseudomonadota</taxon>
        <taxon>Gammaproteobacteria</taxon>
        <taxon>Lysobacterales</taxon>
        <taxon>Lysobacteraceae</taxon>
        <taxon>Lysobacter</taxon>
    </lineage>
</organism>
<name>A0ABY3X7X5_9GAMM</name>
<feature type="compositionally biased region" description="Basic and acidic residues" evidence="1">
    <location>
        <begin position="419"/>
        <end position="429"/>
    </location>
</feature>
<feature type="region of interest" description="Disordered" evidence="1">
    <location>
        <begin position="543"/>
        <end position="578"/>
    </location>
</feature>
<proteinExistence type="predicted"/>
<accession>A0ABY3X7X5</accession>
<reference evidence="3 4" key="1">
    <citation type="submission" date="2022-03" db="EMBL/GenBank/DDBJ databases">
        <title>Complete genome sequence of Lysobacter capsici VKM B-2533 and Lysobacter gummosus 10.1.1, promising sources of lytic agents.</title>
        <authorList>
            <person name="Tarlachkov S.V."/>
            <person name="Kudryakova I.V."/>
            <person name="Afoshin A.S."/>
            <person name="Leontyevskaya E.A."/>
            <person name="Leontyevskaya N.V."/>
        </authorList>
    </citation>
    <scope>NUCLEOTIDE SEQUENCE [LARGE SCALE GENOMIC DNA]</scope>
    <source>
        <strain evidence="3 4">10.1.1</strain>
    </source>
</reference>
<keyword evidence="2" id="KW-0472">Membrane</keyword>
<keyword evidence="4" id="KW-1185">Reference proteome</keyword>
<evidence type="ECO:0000256" key="2">
    <source>
        <dbReference type="SAM" id="Phobius"/>
    </source>
</evidence>
<evidence type="ECO:0000313" key="4">
    <source>
        <dbReference type="Proteomes" id="UP000829194"/>
    </source>
</evidence>
<keyword evidence="2" id="KW-1133">Transmembrane helix</keyword>
<evidence type="ECO:0000313" key="3">
    <source>
        <dbReference type="EMBL" id="UNP27551.1"/>
    </source>
</evidence>
<sequence>MPTAASIIEALQRKLRLSLRRESPPPGQFPPGWQSWLDSLRPQPGEVTGATCDAMVAALAQRPLAQPPRRVESLNRWQAFATLWRQQWQPPAREERGLRWAAGVVSLLWHLLFGGLLVWLMYLQYFATRPPPQGETVTMVEYIGEGTPKEPGGGQQQPSDQPQTEPAPQPTPQPQQQTAQAAVPPPQVEVSTPPTPELQAQLPDVPQRDVPEPQIPPPTVEQPVMVSKDVPDSPQIFVLPPTRKRVEETLRVPQIESAAQPVRTVDVPAPVQPPTLEVPQRDIALPTVAAKPREIAVREVPAPLPQLQVRELPTRPIETPQLRSATPQVRVAEIPTPSIPAPPAPAATSAPAPAAATAPSATATTSTPTPATSTAPASTAAPSPSAASAAPAAPSRPPAATAGAGPKPTPAPGTWSAPKRGDDWGDSARNRPGAQSGDTPGLYNSDGSPRLADAPGSASPGKPPGTITEEIKNLDRAGTWLRRKPTDYEPTSLDKYWRPNETLLAEWVRRSVQTVMIPIPGTSKRIQCSVVLLMAGGGCGINDPNLNDQPAQARPPPDIPFKKHLQEDNGSVRPPPGG</sequence>
<keyword evidence="2" id="KW-0812">Transmembrane</keyword>
<feature type="region of interest" description="Disordered" evidence="1">
    <location>
        <begin position="144"/>
        <end position="226"/>
    </location>
</feature>
<dbReference type="EMBL" id="CP093547">
    <property type="protein sequence ID" value="UNP27551.1"/>
    <property type="molecule type" value="Genomic_DNA"/>
</dbReference>
<feature type="region of interest" description="Disordered" evidence="1">
    <location>
        <begin position="301"/>
        <end position="469"/>
    </location>
</feature>
<feature type="transmembrane region" description="Helical" evidence="2">
    <location>
        <begin position="100"/>
        <end position="122"/>
    </location>
</feature>
<dbReference type="RefSeq" id="WP_057943256.1">
    <property type="nucleotide sequence ID" value="NZ_CP011131.1"/>
</dbReference>